<comment type="similarity">
    <text evidence="1">To bacterial alkanal monooxygenase alpha and beta chains.</text>
</comment>
<accession>A0ABX2TLC2</accession>
<dbReference type="CDD" id="cd00347">
    <property type="entry name" value="Flavin_utilizing_monoxygenases"/>
    <property type="match status" value="1"/>
</dbReference>
<dbReference type="RefSeq" id="WP_180285718.1">
    <property type="nucleotide sequence ID" value="NZ_JABFDB010000032.1"/>
</dbReference>
<dbReference type="Proteomes" id="UP000584642">
    <property type="component" value="Unassembled WGS sequence"/>
</dbReference>
<protein>
    <submittedName>
        <fullName evidence="3">LLM class flavin-dependent oxidoreductase</fullName>
    </submittedName>
</protein>
<evidence type="ECO:0000259" key="2">
    <source>
        <dbReference type="Pfam" id="PF00296"/>
    </source>
</evidence>
<sequence length="341" mass="36391">MTSLADTPVSVLDLSPLVEGGTPADSYRNTRDLAQHAERWGFNRYWLAEHHNLPGVASSATAVLIGHVAAATSRIRVGSGGVMLPNHAPLIVAEQFGTLESLFPGRIDLGLGRAPGTDQVTAYALRRDLGTTGDEFPELLTELRGFLQPATAGQGVVAIPGAGLDIPIWLLGSGGFSAQLAGRLGLPFSFARQFSPGNTLPALDLYRRAFRAVGSLTAPYAMVGINVVAADTDAEAWRLFTTHQQSFLNLARGRPSRLPPPVDSMDAVWSEREKREVASRLAGSIVGSPRTVRAGLEALLTETDANELMINAMIFDHRARLRSYEIVGEIMAAARTGDVAS</sequence>
<gene>
    <name evidence="3" type="ORF">HND93_29955</name>
</gene>
<dbReference type="InterPro" id="IPR011251">
    <property type="entry name" value="Luciferase-like_dom"/>
</dbReference>
<comment type="caution">
    <text evidence="3">The sequence shown here is derived from an EMBL/GenBank/DDBJ whole genome shotgun (WGS) entry which is preliminary data.</text>
</comment>
<evidence type="ECO:0000313" key="3">
    <source>
        <dbReference type="EMBL" id="NYZ23947.1"/>
    </source>
</evidence>
<dbReference type="EMBL" id="JABFDB010000032">
    <property type="protein sequence ID" value="NYZ23947.1"/>
    <property type="molecule type" value="Genomic_DNA"/>
</dbReference>
<dbReference type="NCBIfam" id="TIGR03558">
    <property type="entry name" value="oxido_grp_1"/>
    <property type="match status" value="1"/>
</dbReference>
<dbReference type="Gene3D" id="3.20.20.30">
    <property type="entry name" value="Luciferase-like domain"/>
    <property type="match status" value="1"/>
</dbReference>
<dbReference type="SUPFAM" id="SSF51679">
    <property type="entry name" value="Bacterial luciferase-like"/>
    <property type="match status" value="1"/>
</dbReference>
<organism evidence="3 4">
    <name type="scientific">Azospirillum oleiclasticum</name>
    <dbReference type="NCBI Taxonomy" id="2735135"/>
    <lineage>
        <taxon>Bacteria</taxon>
        <taxon>Pseudomonadati</taxon>
        <taxon>Pseudomonadota</taxon>
        <taxon>Alphaproteobacteria</taxon>
        <taxon>Rhodospirillales</taxon>
        <taxon>Azospirillaceae</taxon>
        <taxon>Azospirillum</taxon>
    </lineage>
</organism>
<dbReference type="InterPro" id="IPR019949">
    <property type="entry name" value="CmoO-like"/>
</dbReference>
<dbReference type="PANTHER" id="PTHR30137:SF6">
    <property type="entry name" value="LUCIFERASE-LIKE MONOOXYGENASE"/>
    <property type="match status" value="1"/>
</dbReference>
<feature type="domain" description="Luciferase-like" evidence="2">
    <location>
        <begin position="19"/>
        <end position="300"/>
    </location>
</feature>
<keyword evidence="4" id="KW-1185">Reference proteome</keyword>
<proteinExistence type="predicted"/>
<dbReference type="PANTHER" id="PTHR30137">
    <property type="entry name" value="LUCIFERASE-LIKE MONOOXYGENASE"/>
    <property type="match status" value="1"/>
</dbReference>
<name>A0ABX2TLC2_9PROT</name>
<dbReference type="Pfam" id="PF00296">
    <property type="entry name" value="Bac_luciferase"/>
    <property type="match status" value="1"/>
</dbReference>
<evidence type="ECO:0000313" key="4">
    <source>
        <dbReference type="Proteomes" id="UP000584642"/>
    </source>
</evidence>
<reference evidence="3 4" key="1">
    <citation type="submission" date="2020-05" db="EMBL/GenBank/DDBJ databases">
        <title>Azospirillum oleiclasticum sp. nov, a nitrogen-fixing and heavy crude oil-emulsifying bacterium isolated from the crude oil of Yumen Oilfield.</title>
        <authorList>
            <person name="Wu D."/>
            <person name="Cai M."/>
            <person name="Zhang X."/>
        </authorList>
    </citation>
    <scope>NUCLEOTIDE SEQUENCE [LARGE SCALE GENOMIC DNA]</scope>
    <source>
        <strain evidence="3 4">ROY-1-1-2</strain>
    </source>
</reference>
<dbReference type="InterPro" id="IPR036661">
    <property type="entry name" value="Luciferase-like_sf"/>
</dbReference>
<evidence type="ECO:0000256" key="1">
    <source>
        <dbReference type="ARBA" id="ARBA00007789"/>
    </source>
</evidence>
<dbReference type="InterPro" id="IPR050766">
    <property type="entry name" value="Bact_Lucif_Oxidored"/>
</dbReference>